<reference evidence="3" key="1">
    <citation type="submission" date="2021-01" db="EMBL/GenBank/DDBJ databases">
        <authorList>
            <person name="Corre E."/>
            <person name="Pelletier E."/>
            <person name="Niang G."/>
            <person name="Scheremetjew M."/>
            <person name="Finn R."/>
            <person name="Kale V."/>
            <person name="Holt S."/>
            <person name="Cochrane G."/>
            <person name="Meng A."/>
            <person name="Brown T."/>
            <person name="Cohen L."/>
        </authorList>
    </citation>
    <scope>NUCLEOTIDE SEQUENCE</scope>
    <source>
        <strain evidence="3">MM31A-1</strain>
    </source>
</reference>
<dbReference type="SUPFAM" id="SSF48403">
    <property type="entry name" value="Ankyrin repeat"/>
    <property type="match status" value="1"/>
</dbReference>
<feature type="compositionally biased region" description="Polar residues" evidence="2">
    <location>
        <begin position="290"/>
        <end position="301"/>
    </location>
</feature>
<organism evidence="3">
    <name type="scientific">Chaetoceros debilis</name>
    <dbReference type="NCBI Taxonomy" id="122233"/>
    <lineage>
        <taxon>Eukaryota</taxon>
        <taxon>Sar</taxon>
        <taxon>Stramenopiles</taxon>
        <taxon>Ochrophyta</taxon>
        <taxon>Bacillariophyta</taxon>
        <taxon>Coscinodiscophyceae</taxon>
        <taxon>Chaetocerotophycidae</taxon>
        <taxon>Chaetocerotales</taxon>
        <taxon>Chaetocerotaceae</taxon>
        <taxon>Chaetoceros</taxon>
    </lineage>
</organism>
<feature type="coiled-coil region" evidence="1">
    <location>
        <begin position="409"/>
        <end position="502"/>
    </location>
</feature>
<accession>A0A7S3Q188</accession>
<dbReference type="AlphaFoldDB" id="A0A7S3Q188"/>
<feature type="compositionally biased region" description="Polar residues" evidence="2">
    <location>
        <begin position="880"/>
        <end position="891"/>
    </location>
</feature>
<protein>
    <submittedName>
        <fullName evidence="3">Uncharacterized protein</fullName>
    </submittedName>
</protein>
<feature type="region of interest" description="Disordered" evidence="2">
    <location>
        <begin position="1"/>
        <end position="22"/>
    </location>
</feature>
<keyword evidence="1" id="KW-0175">Coiled coil</keyword>
<feature type="coiled-coil region" evidence="1">
    <location>
        <begin position="723"/>
        <end position="865"/>
    </location>
</feature>
<feature type="coiled-coil region" evidence="1">
    <location>
        <begin position="569"/>
        <end position="687"/>
    </location>
</feature>
<feature type="region of interest" description="Disordered" evidence="2">
    <location>
        <begin position="880"/>
        <end position="904"/>
    </location>
</feature>
<feature type="compositionally biased region" description="Low complexity" evidence="2">
    <location>
        <begin position="356"/>
        <end position="373"/>
    </location>
</feature>
<feature type="compositionally biased region" description="Pro residues" evidence="2">
    <location>
        <begin position="236"/>
        <end position="267"/>
    </location>
</feature>
<evidence type="ECO:0000313" key="3">
    <source>
        <dbReference type="EMBL" id="CAE0462280.1"/>
    </source>
</evidence>
<feature type="region of interest" description="Disordered" evidence="2">
    <location>
        <begin position="187"/>
        <end position="396"/>
    </location>
</feature>
<sequence>MPWGEPTSSKGRSSPSAGSPVGKSAGDFVMYDELDRECLFKTLERLEWSIAVTRIAQFPEEVSQWIVRNDERGSKLIWRRQAIHEACIKQATPEVVMALIDSDASCARAQDNQGRSPLHYAAIHGAPVDVLHLLVHASHESVGTSDFWNKLPRDYANETNYAHKGLILNILSQIDKEAIAQNAKNVRAKIPSSRHGHLKGVNSPRSNYLSPSDRVNLDIPNRINAVKSPHSRIPTKSPPARQPSPPPSRIRVPSPPTVRQPSPPPPARNSSPSAIRRHQSPSARHPSPPNTRHSQPSNRGTLSHKRYPSPPNREPSPPTTPRYPSPPTSRRHLASSSRDDYGRSIKGVPSTSRRNLSPTPSHSLVSSLSISTTRNHKKISSGKRSEYHADAENSYSRKEVAVANESILRKELKDLKDTVSIQKQELEELRFENDRLEHLTEHQGNIEIERERATEDKDAQIANLKKQIEKQKRQSAADKSMREKLKDAIDSFSEKINEQAELAKSVEYWKSHADKLSAYKDEAEERESYLEELVQLYKVKSNDLEFKYNDFKEQVDVTMVFADESAAKIKELEGHLTSSDDIKEELESQIEMLNKQTANSEMHVYDYSIRAANLEEELCITKLEKDALEKDMPLLKEELKEANETIDEISSKNEQMKGMLSSSESQGKMLEVKVTELRAELTDLLEEKFGLETIVKQYHQETSHLKKNFNQLTDHFVERTSDMVEVNSSVKDLESKVEALTQLRHEAENMIESLESTISEHEDAHSSLENEYRICEEELKRSKEVVEYYWEKVSENERLSNQVHAAETEREHLQTMRDTAESGKQILQEQLGELIESLTEAQERIKALEDEIDEERKRASSLELSQRKIAEQLLGNAQTFKRSASHTQGMSPPSIRREVQTRNLSQKDDFQWSRPVIDENDLYVFPSPIKEDMSIQVSTDSPDAVATSHDCNDTASVGSWSTSISLETRKSKALNQRLLRHQISSRRIEFPKKI</sequence>
<feature type="compositionally biased region" description="Basic and acidic residues" evidence="2">
    <location>
        <begin position="895"/>
        <end position="904"/>
    </location>
</feature>
<dbReference type="EMBL" id="HBIO01009267">
    <property type="protein sequence ID" value="CAE0462280.1"/>
    <property type="molecule type" value="Transcribed_RNA"/>
</dbReference>
<dbReference type="PANTHER" id="PTHR23159">
    <property type="entry name" value="CENTROSOMAL PROTEIN 2"/>
    <property type="match status" value="1"/>
</dbReference>
<dbReference type="Pfam" id="PF12796">
    <property type="entry name" value="Ank_2"/>
    <property type="match status" value="1"/>
</dbReference>
<dbReference type="InterPro" id="IPR036770">
    <property type="entry name" value="Ankyrin_rpt-contain_sf"/>
</dbReference>
<dbReference type="InterPro" id="IPR002110">
    <property type="entry name" value="Ankyrin_rpt"/>
</dbReference>
<name>A0A7S3Q188_9STRA</name>
<feature type="compositionally biased region" description="Basic and acidic residues" evidence="2">
    <location>
        <begin position="383"/>
        <end position="396"/>
    </location>
</feature>
<proteinExistence type="predicted"/>
<feature type="compositionally biased region" description="Pro residues" evidence="2">
    <location>
        <begin position="308"/>
        <end position="327"/>
    </location>
</feature>
<dbReference type="Gene3D" id="1.20.5.170">
    <property type="match status" value="1"/>
</dbReference>
<gene>
    <name evidence="3" type="ORF">CDEB00056_LOCUS7121</name>
</gene>
<evidence type="ECO:0000256" key="1">
    <source>
        <dbReference type="SAM" id="Coils"/>
    </source>
</evidence>
<dbReference type="PANTHER" id="PTHR23159:SF31">
    <property type="entry name" value="CENTROSOME-ASSOCIATED PROTEIN CEP250 ISOFORM X1"/>
    <property type="match status" value="1"/>
</dbReference>
<dbReference type="SUPFAM" id="SSF57997">
    <property type="entry name" value="Tropomyosin"/>
    <property type="match status" value="1"/>
</dbReference>
<feature type="compositionally biased region" description="Low complexity" evidence="2">
    <location>
        <begin position="8"/>
        <end position="20"/>
    </location>
</feature>
<evidence type="ECO:0000256" key="2">
    <source>
        <dbReference type="SAM" id="MobiDB-lite"/>
    </source>
</evidence>
<dbReference type="Gene3D" id="1.25.40.20">
    <property type="entry name" value="Ankyrin repeat-containing domain"/>
    <property type="match status" value="1"/>
</dbReference>